<protein>
    <submittedName>
        <fullName evidence="1">Uncharacterized protein</fullName>
    </submittedName>
</protein>
<dbReference type="Proteomes" id="UP000005307">
    <property type="component" value="Chromosome"/>
</dbReference>
<evidence type="ECO:0000313" key="1">
    <source>
        <dbReference type="EMBL" id="AGI67471.1"/>
    </source>
</evidence>
<dbReference type="HOGENOM" id="CLU_1833140_0_0_5"/>
<dbReference type="EMBL" id="CP003740">
    <property type="protein sequence ID" value="AGI67471.1"/>
    <property type="molecule type" value="Genomic_DNA"/>
</dbReference>
<dbReference type="STRING" id="391626.OAN307_c18130"/>
<organism evidence="1 2">
    <name type="scientific">Octadecabacter antarcticus 307</name>
    <dbReference type="NCBI Taxonomy" id="391626"/>
    <lineage>
        <taxon>Bacteria</taxon>
        <taxon>Pseudomonadati</taxon>
        <taxon>Pseudomonadota</taxon>
        <taxon>Alphaproteobacteria</taxon>
        <taxon>Rhodobacterales</taxon>
        <taxon>Roseobacteraceae</taxon>
        <taxon>Octadecabacter</taxon>
    </lineage>
</organism>
<proteinExistence type="predicted"/>
<dbReference type="AlphaFoldDB" id="M9RAW3"/>
<evidence type="ECO:0000313" key="2">
    <source>
        <dbReference type="Proteomes" id="UP000005307"/>
    </source>
</evidence>
<reference evidence="1 2" key="1">
    <citation type="journal article" date="2013" name="PLoS ONE">
        <title>Poles Apart: Arctic and Antarctic Octadecabacter strains Share High Genome Plasticity and a New Type of Xanthorhodopsin.</title>
        <authorList>
            <person name="Vollmers J."/>
            <person name="Voget S."/>
            <person name="Dietrich S."/>
            <person name="Gollnow K."/>
            <person name="Smits M."/>
            <person name="Meyer K."/>
            <person name="Brinkhoff T."/>
            <person name="Simon M."/>
            <person name="Daniel R."/>
        </authorList>
    </citation>
    <scope>NUCLEOTIDE SEQUENCE [LARGE SCALE GENOMIC DNA]</scope>
    <source>
        <strain evidence="1 2">307</strain>
    </source>
</reference>
<sequence>MTSQTSKTKLPAGFMDITPRVRSTICKRAKHLKIENDDGDVEYQELTYTKDQDKAVNYILYGVAKYKGEYLTCFTDNKPVLGNDLNTTVDACKMNTKALSRELIKHIIECTVNFQRYAYYPGVKRTAIMGHRNGCDIAQL</sequence>
<dbReference type="KEGG" id="oat:OAN307_c18130"/>
<accession>M9RAW3</accession>
<dbReference type="RefSeq" id="WP_015499501.1">
    <property type="nucleotide sequence ID" value="NC_020911.1"/>
</dbReference>
<name>M9RAW3_9RHOB</name>
<keyword evidence="2" id="KW-1185">Reference proteome</keyword>
<gene>
    <name evidence="1" type="ORF">OAN307_c18130</name>
</gene>